<gene>
    <name evidence="2" type="ORF">ESZ91_05555</name>
</gene>
<dbReference type="PANTHER" id="PTHR36434">
    <property type="entry name" value="MEMBRANE PROTEASE YUGP-RELATED"/>
    <property type="match status" value="1"/>
</dbReference>
<dbReference type="InterPro" id="IPR007395">
    <property type="entry name" value="Zn_peptidase_2"/>
</dbReference>
<organism evidence="2 3">
    <name type="scientific">Candidatus Borkfalkia ceftriaxoniphila</name>
    <dbReference type="NCBI Taxonomy" id="2508949"/>
    <lineage>
        <taxon>Bacteria</taxon>
        <taxon>Bacillati</taxon>
        <taxon>Bacillota</taxon>
        <taxon>Clostridia</taxon>
        <taxon>Christensenellales</taxon>
        <taxon>Christensenellaceae</taxon>
        <taxon>Candidatus Borkfalkia</taxon>
    </lineage>
</organism>
<dbReference type="EMBL" id="SDOZ01000002">
    <property type="protein sequence ID" value="RXZ61853.1"/>
    <property type="molecule type" value="Genomic_DNA"/>
</dbReference>
<reference evidence="2 3" key="1">
    <citation type="journal article" date="2019" name="Gut">
        <title>Antibiotics-induced monodominance of a novel gut bacterial order.</title>
        <authorList>
            <person name="Hildebrand F."/>
            <person name="Moitinho-Silva L."/>
            <person name="Blasche S."/>
            <person name="Jahn M.T."/>
            <person name="Gossmann T.I."/>
            <person name="Heuerta-Cepas J."/>
            <person name="Hercog R."/>
            <person name="Luetge M."/>
            <person name="Bahram M."/>
            <person name="Pryszlak A."/>
            <person name="Alves R.J."/>
            <person name="Waszak S.M."/>
            <person name="Zhu A."/>
            <person name="Ye L."/>
            <person name="Costea P.I."/>
            <person name="Aalvink S."/>
            <person name="Belzer C."/>
            <person name="Forslund S.K."/>
            <person name="Sunagawa S."/>
            <person name="Hentschel U."/>
            <person name="Merten C."/>
            <person name="Patil K.R."/>
            <person name="Benes V."/>
            <person name="Bork P."/>
        </authorList>
    </citation>
    <scope>NUCLEOTIDE SEQUENCE [LARGE SCALE GENOMIC DNA]</scope>
    <source>
        <strain evidence="2 3">HDS1380</strain>
    </source>
</reference>
<accession>A0A4Q2KEV4</accession>
<feature type="transmembrane region" description="Helical" evidence="1">
    <location>
        <begin position="212"/>
        <end position="237"/>
    </location>
</feature>
<feature type="transmembrane region" description="Helical" evidence="1">
    <location>
        <begin position="124"/>
        <end position="151"/>
    </location>
</feature>
<evidence type="ECO:0000313" key="3">
    <source>
        <dbReference type="Proteomes" id="UP000291269"/>
    </source>
</evidence>
<evidence type="ECO:0000313" key="2">
    <source>
        <dbReference type="EMBL" id="RXZ61853.1"/>
    </source>
</evidence>
<dbReference type="RefSeq" id="WP_129224940.1">
    <property type="nucleotide sequence ID" value="NZ_SDOZ01000002.1"/>
</dbReference>
<keyword evidence="1" id="KW-1133">Transmembrane helix</keyword>
<keyword evidence="3" id="KW-1185">Reference proteome</keyword>
<dbReference type="OrthoDB" id="9784298at2"/>
<protein>
    <submittedName>
        <fullName evidence="2">Zinc metallopeptidase</fullName>
    </submittedName>
</protein>
<name>A0A4Q2KEV4_9FIRM</name>
<proteinExistence type="predicted"/>
<dbReference type="PANTHER" id="PTHR36434:SF1">
    <property type="entry name" value="MEMBRANE PROTEASE YUGP-RELATED"/>
    <property type="match status" value="1"/>
</dbReference>
<comment type="caution">
    <text evidence="2">The sequence shown here is derived from an EMBL/GenBank/DDBJ whole genome shotgun (WGS) entry which is preliminary data.</text>
</comment>
<keyword evidence="1" id="KW-0812">Transmembrane</keyword>
<keyword evidence="1" id="KW-0472">Membrane</keyword>
<feature type="transmembrane region" description="Helical" evidence="1">
    <location>
        <begin position="6"/>
        <end position="26"/>
    </location>
</feature>
<feature type="transmembrane region" description="Helical" evidence="1">
    <location>
        <begin position="157"/>
        <end position="179"/>
    </location>
</feature>
<dbReference type="Proteomes" id="UP000291269">
    <property type="component" value="Unassembled WGS sequence"/>
</dbReference>
<dbReference type="Pfam" id="PF04298">
    <property type="entry name" value="Zn_peptidase_2"/>
    <property type="match status" value="1"/>
</dbReference>
<sequence>MFLDIYTMYLISAVIVLPCILISVVASSKVHSTFAAFDRLPTSSNWTGSDTARMLLEKNGIYGVAVQAGKGHLTDNFNPRAMTITLSESTYSSNSVAAVAVCAHEVGHVVQREEGYIPYKLRSVLVPVTNIGSSLAIPLVLLGVLLEIFLATSIGNIIVFAGVCAYGLSFIFTLVTLPVELNASSRAKKMLAETGVLQTDEEKRGASKVLSAAAMTYVASSLVSLLYFIRFLVYVIMLTGRNRK</sequence>
<dbReference type="AlphaFoldDB" id="A0A4Q2KEV4"/>
<evidence type="ECO:0000256" key="1">
    <source>
        <dbReference type="SAM" id="Phobius"/>
    </source>
</evidence>